<dbReference type="RefSeq" id="WP_116886096.1">
    <property type="nucleotide sequence ID" value="NZ_CABMMC010000134.1"/>
</dbReference>
<accession>A0A2U1AA42</accession>
<evidence type="ECO:0000256" key="3">
    <source>
        <dbReference type="ARBA" id="ARBA00022840"/>
    </source>
</evidence>
<dbReference type="OrthoDB" id="9766527at2"/>
<protein>
    <submittedName>
        <fullName evidence="6">PhoH-like ATPase</fullName>
    </submittedName>
</protein>
<keyword evidence="7" id="KW-1185">Reference proteome</keyword>
<organism evidence="6 7">
    <name type="scientific">Victivallis vadensis</name>
    <dbReference type="NCBI Taxonomy" id="172901"/>
    <lineage>
        <taxon>Bacteria</taxon>
        <taxon>Pseudomonadati</taxon>
        <taxon>Lentisphaerota</taxon>
        <taxon>Lentisphaeria</taxon>
        <taxon>Victivallales</taxon>
        <taxon>Victivallaceae</taxon>
        <taxon>Victivallis</taxon>
    </lineage>
</organism>
<keyword evidence="2" id="KW-0547">Nucleotide-binding</keyword>
<evidence type="ECO:0000313" key="6">
    <source>
        <dbReference type="EMBL" id="PVY30464.1"/>
    </source>
</evidence>
<evidence type="ECO:0000256" key="1">
    <source>
        <dbReference type="ARBA" id="ARBA00010393"/>
    </source>
</evidence>
<keyword evidence="3" id="KW-0067">ATP-binding</keyword>
<dbReference type="EMBL" id="QEKH01000064">
    <property type="protein sequence ID" value="PVY30464.1"/>
    <property type="molecule type" value="Genomic_DNA"/>
</dbReference>
<dbReference type="GO" id="GO:0005524">
    <property type="term" value="F:ATP binding"/>
    <property type="evidence" value="ECO:0007669"/>
    <property type="project" value="UniProtKB-KW"/>
</dbReference>
<dbReference type="InterPro" id="IPR029060">
    <property type="entry name" value="PIN-like_dom_sf"/>
</dbReference>
<dbReference type="Pfam" id="PF02562">
    <property type="entry name" value="PhoH"/>
    <property type="match status" value="1"/>
</dbReference>
<name>A0A2U1AA42_9BACT</name>
<comment type="similarity">
    <text evidence="1">Belongs to the PhoH family.</text>
</comment>
<dbReference type="Proteomes" id="UP000245959">
    <property type="component" value="Unassembled WGS sequence"/>
</dbReference>
<dbReference type="AlphaFoldDB" id="A0A2U1AA42"/>
<dbReference type="FunFam" id="3.40.50.300:FF:000013">
    <property type="entry name" value="PhoH family ATPase"/>
    <property type="match status" value="1"/>
</dbReference>
<dbReference type="SUPFAM" id="SSF88723">
    <property type="entry name" value="PIN domain-like"/>
    <property type="match status" value="1"/>
</dbReference>
<evidence type="ECO:0000256" key="2">
    <source>
        <dbReference type="ARBA" id="ARBA00022741"/>
    </source>
</evidence>
<dbReference type="SUPFAM" id="SSF52540">
    <property type="entry name" value="P-loop containing nucleoside triphosphate hydrolases"/>
    <property type="match status" value="1"/>
</dbReference>
<dbReference type="Gene3D" id="3.40.50.1010">
    <property type="entry name" value="5'-nuclease"/>
    <property type="match status" value="1"/>
</dbReference>
<dbReference type="InterPro" id="IPR027417">
    <property type="entry name" value="P-loop_NTPase"/>
</dbReference>
<dbReference type="PANTHER" id="PTHR30473:SF2">
    <property type="entry name" value="PIN DOMAIN-CONTAINING PROTEIN"/>
    <property type="match status" value="1"/>
</dbReference>
<dbReference type="SMART" id="SM00670">
    <property type="entry name" value="PINc"/>
    <property type="match status" value="1"/>
</dbReference>
<dbReference type="GeneID" id="78297357"/>
<evidence type="ECO:0000259" key="5">
    <source>
        <dbReference type="SMART" id="SM00670"/>
    </source>
</evidence>
<dbReference type="Pfam" id="PF13638">
    <property type="entry name" value="PIN_4"/>
    <property type="match status" value="1"/>
</dbReference>
<dbReference type="InterPro" id="IPR003714">
    <property type="entry name" value="PhoH"/>
</dbReference>
<sequence>MAIKTFVLDTNVLLHSAQSIESFQDNDVVIPMAVVEELDKFKKNSDELGRNARQVIRHLDRLRQLELPKTGRLKKGVPLKSINPALAGRLFVLTAAEVEDEQSTREVNSVFGSELQLDSPDNRILRVAYGLHQQGKIVVFISKDINLRLKADALGLRVMDFERGKVNSSSLYTGFREAETTHAKLDQLYREHELPAAPFELLPNEFAVLHADNGGKKQSALARCRANAMLTLLDHNRTDTVWNVSPRNKEQRMALDLLLDPEVRLVTLVGGAGTGKTLLALAAAMQQVINETLYDRILVSRPIIPLGNDIGYLPGDKGSKLASWMQPIFDNLDFLLGGEAERKAKSSSRHSAEGLINSKKLELEALTYIRGRSIPRQYVIVDEAQNLTPHEVKTIISRCGEDTKMVLTGDPHQIDNPYLDASSNGLSYTVERLKGQNLFGHVTLARSERSELAAIAARLL</sequence>
<dbReference type="InterPro" id="IPR002716">
    <property type="entry name" value="PIN_dom"/>
</dbReference>
<dbReference type="PANTHER" id="PTHR30473">
    <property type="entry name" value="PROTEIN PHOH"/>
    <property type="match status" value="1"/>
</dbReference>
<dbReference type="InterPro" id="IPR051451">
    <property type="entry name" value="PhoH2-like"/>
</dbReference>
<comment type="caution">
    <text evidence="6">The sequence shown here is derived from an EMBL/GenBank/DDBJ whole genome shotgun (WGS) entry which is preliminary data.</text>
</comment>
<reference evidence="6 7" key="1">
    <citation type="submission" date="2018-04" db="EMBL/GenBank/DDBJ databases">
        <title>Genomic Encyclopedia of Type Strains, Phase IV (KMG-IV): sequencing the most valuable type-strain genomes for metagenomic binning, comparative biology and taxonomic classification.</title>
        <authorList>
            <person name="Goeker M."/>
        </authorList>
    </citation>
    <scope>NUCLEOTIDE SEQUENCE [LARGE SCALE GENOMIC DNA]</scope>
    <source>
        <strain evidence="6 7">DSM 14823</strain>
    </source>
</reference>
<comment type="similarity">
    <text evidence="4">In the N-terminal section; belongs to the PINc/VapC protein family.</text>
</comment>
<gene>
    <name evidence="6" type="ORF">C8D82_1644</name>
</gene>
<proteinExistence type="inferred from homology"/>
<dbReference type="CDD" id="cd09883">
    <property type="entry name" value="PIN_VapC_PhoHL-ATPase"/>
    <property type="match status" value="1"/>
</dbReference>
<evidence type="ECO:0000256" key="4">
    <source>
        <dbReference type="ARBA" id="ARBA00046345"/>
    </source>
</evidence>
<dbReference type="Gene3D" id="3.40.50.300">
    <property type="entry name" value="P-loop containing nucleotide triphosphate hydrolases"/>
    <property type="match status" value="1"/>
</dbReference>
<feature type="domain" description="PIN" evidence="5">
    <location>
        <begin position="4"/>
        <end position="149"/>
    </location>
</feature>
<evidence type="ECO:0000313" key="7">
    <source>
        <dbReference type="Proteomes" id="UP000245959"/>
    </source>
</evidence>
<dbReference type="GO" id="GO:0005829">
    <property type="term" value="C:cytosol"/>
    <property type="evidence" value="ECO:0007669"/>
    <property type="project" value="TreeGrafter"/>
</dbReference>